<dbReference type="PROSITE" id="PS50943">
    <property type="entry name" value="HTH_CROC1"/>
    <property type="match status" value="1"/>
</dbReference>
<comment type="caution">
    <text evidence="3">The sequence shown here is derived from an EMBL/GenBank/DDBJ whole genome shotgun (WGS) entry which is preliminary data.</text>
</comment>
<dbReference type="SUPFAM" id="SSF47413">
    <property type="entry name" value="lambda repressor-like DNA-binding domains"/>
    <property type="match status" value="1"/>
</dbReference>
<organism evidence="3 4">
    <name type="scientific">Dorea formicigenerans</name>
    <dbReference type="NCBI Taxonomy" id="39486"/>
    <lineage>
        <taxon>Bacteria</taxon>
        <taxon>Bacillati</taxon>
        <taxon>Bacillota</taxon>
        <taxon>Clostridia</taxon>
        <taxon>Lachnospirales</taxon>
        <taxon>Lachnospiraceae</taxon>
        <taxon>Dorea</taxon>
    </lineage>
</organism>
<evidence type="ECO:0000259" key="2">
    <source>
        <dbReference type="PROSITE" id="PS50943"/>
    </source>
</evidence>
<dbReference type="GO" id="GO:0003677">
    <property type="term" value="F:DNA binding"/>
    <property type="evidence" value="ECO:0007669"/>
    <property type="project" value="InterPro"/>
</dbReference>
<dbReference type="InterPro" id="IPR010982">
    <property type="entry name" value="Lambda_DNA-bd_dom_sf"/>
</dbReference>
<dbReference type="Pfam" id="PF01381">
    <property type="entry name" value="HTH_3"/>
    <property type="match status" value="1"/>
</dbReference>
<sequence>MLQLYKNIKKRRTELHLTQAELATKMGYADKSMIAKIEKGLVDLPQSKIIAFAEALHVSPGDLMGWELSDSDIANAFVSDDLGDIIDNIQDFSPYEKAHFKSYLHLLEINRKKVDDYTNQLLSLQQMETDVQLNAAQARTDIDVPEGTDTSDDDIMNDKDF</sequence>
<dbReference type="EMBL" id="QRNS01000014">
    <property type="protein sequence ID" value="RHK62637.1"/>
    <property type="molecule type" value="Genomic_DNA"/>
</dbReference>
<evidence type="ECO:0000313" key="3">
    <source>
        <dbReference type="EMBL" id="RHK62637.1"/>
    </source>
</evidence>
<protein>
    <submittedName>
        <fullName evidence="3">XRE family transcriptional regulator</fullName>
    </submittedName>
</protein>
<evidence type="ECO:0000256" key="1">
    <source>
        <dbReference type="SAM" id="MobiDB-lite"/>
    </source>
</evidence>
<name>A0A415H5A6_9FIRM</name>
<feature type="domain" description="HTH cro/C1-type" evidence="2">
    <location>
        <begin position="8"/>
        <end position="63"/>
    </location>
</feature>
<dbReference type="SMART" id="SM00530">
    <property type="entry name" value="HTH_XRE"/>
    <property type="match status" value="1"/>
</dbReference>
<proteinExistence type="predicted"/>
<feature type="region of interest" description="Disordered" evidence="1">
    <location>
        <begin position="140"/>
        <end position="161"/>
    </location>
</feature>
<evidence type="ECO:0000313" key="4">
    <source>
        <dbReference type="Proteomes" id="UP000284152"/>
    </source>
</evidence>
<gene>
    <name evidence="3" type="ORF">DW054_09890</name>
</gene>
<dbReference type="AlphaFoldDB" id="A0A415H5A6"/>
<dbReference type="InterPro" id="IPR001387">
    <property type="entry name" value="Cro/C1-type_HTH"/>
</dbReference>
<feature type="compositionally biased region" description="Acidic residues" evidence="1">
    <location>
        <begin position="143"/>
        <end position="155"/>
    </location>
</feature>
<reference evidence="3 4" key="1">
    <citation type="submission" date="2018-08" db="EMBL/GenBank/DDBJ databases">
        <title>A genome reference for cultivated species of the human gut microbiota.</title>
        <authorList>
            <person name="Zou Y."/>
            <person name="Xue W."/>
            <person name="Luo G."/>
        </authorList>
    </citation>
    <scope>NUCLEOTIDE SEQUENCE [LARGE SCALE GENOMIC DNA]</scope>
    <source>
        <strain evidence="3 4">AF42-21</strain>
    </source>
</reference>
<accession>A0A415H5A6</accession>
<dbReference type="Proteomes" id="UP000284152">
    <property type="component" value="Unassembled WGS sequence"/>
</dbReference>
<dbReference type="CDD" id="cd00093">
    <property type="entry name" value="HTH_XRE"/>
    <property type="match status" value="1"/>
</dbReference>
<dbReference type="Gene3D" id="1.10.260.40">
    <property type="entry name" value="lambda repressor-like DNA-binding domains"/>
    <property type="match status" value="1"/>
</dbReference>